<protein>
    <submittedName>
        <fullName evidence="3">DUF1707 domain-containing protein</fullName>
    </submittedName>
</protein>
<sequence length="99" mass="10552">MDVELRASDDDRNRVVAELHRHTTAGRLTLDEFSDRVGAVWTARTLGDLAALTRDLPALAADASTGGDATAHGRRELLVLFAVAALTLLLLGGFLAVTR</sequence>
<reference evidence="3 4" key="1">
    <citation type="submission" date="2018-05" db="EMBL/GenBank/DDBJ databases">
        <title>Micromonospora atacamensis sp. nov., a novel actinobacteria isolated from high altitude Atacama Desert soil.</title>
        <authorList>
            <person name="Carro L."/>
            <person name="Golinska P."/>
            <person name="Klenk H.-P."/>
            <person name="Goodfellow M."/>
        </authorList>
    </citation>
    <scope>NUCLEOTIDE SEQUENCE [LARGE SCALE GENOMIC DNA]</scope>
    <source>
        <strain evidence="3 4">5R2A7</strain>
    </source>
</reference>
<comment type="caution">
    <text evidence="3">The sequence shown here is derived from an EMBL/GenBank/DDBJ whole genome shotgun (WGS) entry which is preliminary data.</text>
</comment>
<keyword evidence="1" id="KW-0812">Transmembrane</keyword>
<dbReference type="RefSeq" id="WP_109820032.1">
    <property type="nucleotide sequence ID" value="NZ_QGKR01000302.1"/>
</dbReference>
<feature type="transmembrane region" description="Helical" evidence="1">
    <location>
        <begin position="77"/>
        <end position="97"/>
    </location>
</feature>
<name>A0A317CT03_9ACTN</name>
<keyword evidence="1" id="KW-0472">Membrane</keyword>
<feature type="domain" description="DUF1707" evidence="2">
    <location>
        <begin position="5"/>
        <end position="57"/>
    </location>
</feature>
<dbReference type="PANTHER" id="PTHR40763:SF4">
    <property type="entry name" value="DUF1707 DOMAIN-CONTAINING PROTEIN"/>
    <property type="match status" value="1"/>
</dbReference>
<evidence type="ECO:0000313" key="3">
    <source>
        <dbReference type="EMBL" id="PWR05599.1"/>
    </source>
</evidence>
<dbReference type="OrthoDB" id="4772576at2"/>
<evidence type="ECO:0000256" key="1">
    <source>
        <dbReference type="SAM" id="Phobius"/>
    </source>
</evidence>
<evidence type="ECO:0000313" key="4">
    <source>
        <dbReference type="Proteomes" id="UP000245410"/>
    </source>
</evidence>
<keyword evidence="1" id="KW-1133">Transmembrane helix</keyword>
<keyword evidence="4" id="KW-1185">Reference proteome</keyword>
<accession>A0A317CT03</accession>
<proteinExistence type="predicted"/>
<organism evidence="3 4">
    <name type="scientific">Micromonospora acroterricola</name>
    <dbReference type="NCBI Taxonomy" id="2202421"/>
    <lineage>
        <taxon>Bacteria</taxon>
        <taxon>Bacillati</taxon>
        <taxon>Actinomycetota</taxon>
        <taxon>Actinomycetes</taxon>
        <taxon>Micromonosporales</taxon>
        <taxon>Micromonosporaceae</taxon>
        <taxon>Micromonospora</taxon>
    </lineage>
</organism>
<evidence type="ECO:0000259" key="2">
    <source>
        <dbReference type="Pfam" id="PF08044"/>
    </source>
</evidence>
<dbReference type="Pfam" id="PF08044">
    <property type="entry name" value="DUF1707"/>
    <property type="match status" value="1"/>
</dbReference>
<gene>
    <name evidence="3" type="ORF">DKT68_26125</name>
</gene>
<dbReference type="EMBL" id="QGKR01000302">
    <property type="protein sequence ID" value="PWR05599.1"/>
    <property type="molecule type" value="Genomic_DNA"/>
</dbReference>
<dbReference type="InterPro" id="IPR012551">
    <property type="entry name" value="DUF1707_SHOCT-like"/>
</dbReference>
<dbReference type="Proteomes" id="UP000245410">
    <property type="component" value="Unassembled WGS sequence"/>
</dbReference>
<dbReference type="AlphaFoldDB" id="A0A317CT03"/>
<dbReference type="PANTHER" id="PTHR40763">
    <property type="entry name" value="MEMBRANE PROTEIN-RELATED"/>
    <property type="match status" value="1"/>
</dbReference>